<keyword evidence="11" id="KW-1185">Reference proteome</keyword>
<feature type="transmembrane region" description="Helical" evidence="7">
    <location>
        <begin position="131"/>
        <end position="150"/>
    </location>
</feature>
<dbReference type="InterPro" id="IPR027470">
    <property type="entry name" value="Cation_efflux_CTD"/>
</dbReference>
<dbReference type="Gene3D" id="3.30.70.1350">
    <property type="entry name" value="Cation efflux protein, cytoplasmic domain"/>
    <property type="match status" value="1"/>
</dbReference>
<sequence>MKYLLKLFIKNADDTENAAVRQQYGVLSSVVGIVCNVLLFTVKFILGSIANSIAVTADAFNNLSDVGSSIVTLVGFKMASKPADHEHPFGHGRIEYLSGLLISFFIMLVGVEIGKNSVRKIINPEPVEFSIVVVIGLAVSILVKLWLGLFNKKLGQKISSTAMEATAVDSISDVCATAVTLISVVAARFTHLPIDGVMGTIVALLILYAGYGVAKDTLNPLLGGHPDPELVKKIKDSILDHKEILGIHDLIVHDYGPSRRFASVHAEVSVHSDIILSHDVIDRAEREIAENLHVEIVIHLDPIETDCKKTNELRALTLNLVQEINPEFTIHDFRMVHGGTLTNFIFDINIPVETKETDDEIKAAIAQKIKAINPEYYTVVNIDHTLC</sequence>
<dbReference type="STRING" id="474960.SAMN05216180_1332"/>
<dbReference type="SUPFAM" id="SSF161111">
    <property type="entry name" value="Cation efflux protein transmembrane domain-like"/>
    <property type="match status" value="1"/>
</dbReference>
<reference evidence="10 11" key="1">
    <citation type="submission" date="2016-10" db="EMBL/GenBank/DDBJ databases">
        <authorList>
            <person name="de Groot N.N."/>
        </authorList>
    </citation>
    <scope>NUCLEOTIDE SEQUENCE [LARGE SCALE GENOMIC DNA]</scope>
    <source>
        <strain evidence="10 11">CGMCC 1.5070</strain>
    </source>
</reference>
<feature type="transmembrane region" description="Helical" evidence="7">
    <location>
        <begin position="24"/>
        <end position="46"/>
    </location>
</feature>
<dbReference type="InterPro" id="IPR058533">
    <property type="entry name" value="Cation_efflux_TM"/>
</dbReference>
<gene>
    <name evidence="10" type="ORF">SAMN05216180_1332</name>
</gene>
<keyword evidence="5 7" id="KW-1133">Transmembrane helix</keyword>
<feature type="transmembrane region" description="Helical" evidence="7">
    <location>
        <begin position="94"/>
        <end position="111"/>
    </location>
</feature>
<dbReference type="InterPro" id="IPR050291">
    <property type="entry name" value="CDF_Transporter"/>
</dbReference>
<proteinExistence type="inferred from homology"/>
<dbReference type="InterPro" id="IPR027469">
    <property type="entry name" value="Cation_efflux_TMD_sf"/>
</dbReference>
<dbReference type="PANTHER" id="PTHR43840:SF15">
    <property type="entry name" value="MITOCHONDRIAL METAL TRANSPORTER 1-RELATED"/>
    <property type="match status" value="1"/>
</dbReference>
<dbReference type="GO" id="GO:0008324">
    <property type="term" value="F:monoatomic cation transmembrane transporter activity"/>
    <property type="evidence" value="ECO:0007669"/>
    <property type="project" value="InterPro"/>
</dbReference>
<protein>
    <submittedName>
        <fullName evidence="10">Cation diffusion facilitator family transporter</fullName>
    </submittedName>
</protein>
<accession>A0A1H8AKE3</accession>
<evidence type="ECO:0000313" key="11">
    <source>
        <dbReference type="Proteomes" id="UP000199158"/>
    </source>
</evidence>
<evidence type="ECO:0000313" key="10">
    <source>
        <dbReference type="EMBL" id="SEM69997.1"/>
    </source>
</evidence>
<dbReference type="AlphaFoldDB" id="A0A1H8AKE3"/>
<evidence type="ECO:0000256" key="7">
    <source>
        <dbReference type="SAM" id="Phobius"/>
    </source>
</evidence>
<dbReference type="NCBIfam" id="TIGR01297">
    <property type="entry name" value="CDF"/>
    <property type="match status" value="1"/>
</dbReference>
<keyword evidence="4 7" id="KW-0812">Transmembrane</keyword>
<feature type="transmembrane region" description="Helical" evidence="7">
    <location>
        <begin position="196"/>
        <end position="214"/>
    </location>
</feature>
<name>A0A1H8AKE3_9FIRM</name>
<dbReference type="Pfam" id="PF16916">
    <property type="entry name" value="ZT_dimer"/>
    <property type="match status" value="1"/>
</dbReference>
<dbReference type="EMBL" id="FOCG01000001">
    <property type="protein sequence ID" value="SEM69997.1"/>
    <property type="molecule type" value="Genomic_DNA"/>
</dbReference>
<dbReference type="InterPro" id="IPR002524">
    <property type="entry name" value="Cation_efflux"/>
</dbReference>
<comment type="subcellular location">
    <subcellularLocation>
        <location evidence="1">Membrane</location>
        <topology evidence="1">Multi-pass membrane protein</topology>
    </subcellularLocation>
</comment>
<evidence type="ECO:0000256" key="4">
    <source>
        <dbReference type="ARBA" id="ARBA00022692"/>
    </source>
</evidence>
<feature type="domain" description="Cation efflux protein cytoplasmic" evidence="9">
    <location>
        <begin position="226"/>
        <end position="302"/>
    </location>
</feature>
<organism evidence="10 11">
    <name type="scientific">Hydrogenoanaerobacterium saccharovorans</name>
    <dbReference type="NCBI Taxonomy" id="474960"/>
    <lineage>
        <taxon>Bacteria</taxon>
        <taxon>Bacillati</taxon>
        <taxon>Bacillota</taxon>
        <taxon>Clostridia</taxon>
        <taxon>Eubacteriales</taxon>
        <taxon>Oscillospiraceae</taxon>
        <taxon>Hydrogenoanaerobacterium</taxon>
    </lineage>
</organism>
<dbReference type="Proteomes" id="UP000199158">
    <property type="component" value="Unassembled WGS sequence"/>
</dbReference>
<dbReference type="RefSeq" id="WP_092752876.1">
    <property type="nucleotide sequence ID" value="NZ_FOCG01000001.1"/>
</dbReference>
<dbReference type="Pfam" id="PF01545">
    <property type="entry name" value="Cation_efflux"/>
    <property type="match status" value="1"/>
</dbReference>
<evidence type="ECO:0000259" key="9">
    <source>
        <dbReference type="Pfam" id="PF16916"/>
    </source>
</evidence>
<keyword evidence="6 7" id="KW-0472">Membrane</keyword>
<evidence type="ECO:0000256" key="2">
    <source>
        <dbReference type="ARBA" id="ARBA00008114"/>
    </source>
</evidence>
<dbReference type="FunFam" id="1.20.1510.10:FF:000006">
    <property type="entry name" value="Divalent cation efflux transporter"/>
    <property type="match status" value="1"/>
</dbReference>
<dbReference type="SUPFAM" id="SSF160240">
    <property type="entry name" value="Cation efflux protein cytoplasmic domain-like"/>
    <property type="match status" value="1"/>
</dbReference>
<feature type="domain" description="Cation efflux protein transmembrane" evidence="8">
    <location>
        <begin position="30"/>
        <end position="222"/>
    </location>
</feature>
<dbReference type="PANTHER" id="PTHR43840">
    <property type="entry name" value="MITOCHONDRIAL METAL TRANSPORTER 1-RELATED"/>
    <property type="match status" value="1"/>
</dbReference>
<dbReference type="Gene3D" id="1.20.1510.10">
    <property type="entry name" value="Cation efflux protein transmembrane domain"/>
    <property type="match status" value="1"/>
</dbReference>
<evidence type="ECO:0000256" key="5">
    <source>
        <dbReference type="ARBA" id="ARBA00022989"/>
    </source>
</evidence>
<dbReference type="OrthoDB" id="9806522at2"/>
<comment type="similarity">
    <text evidence="2">Belongs to the cation diffusion facilitator (CDF) transporter (TC 2.A.4) family.</text>
</comment>
<evidence type="ECO:0000256" key="1">
    <source>
        <dbReference type="ARBA" id="ARBA00004141"/>
    </source>
</evidence>
<feature type="transmembrane region" description="Helical" evidence="7">
    <location>
        <begin position="171"/>
        <end position="190"/>
    </location>
</feature>
<dbReference type="GO" id="GO:0016020">
    <property type="term" value="C:membrane"/>
    <property type="evidence" value="ECO:0007669"/>
    <property type="project" value="UniProtKB-SubCell"/>
</dbReference>
<evidence type="ECO:0000259" key="8">
    <source>
        <dbReference type="Pfam" id="PF01545"/>
    </source>
</evidence>
<evidence type="ECO:0000256" key="3">
    <source>
        <dbReference type="ARBA" id="ARBA00022448"/>
    </source>
</evidence>
<dbReference type="InterPro" id="IPR036837">
    <property type="entry name" value="Cation_efflux_CTD_sf"/>
</dbReference>
<evidence type="ECO:0000256" key="6">
    <source>
        <dbReference type="ARBA" id="ARBA00023136"/>
    </source>
</evidence>
<keyword evidence="3" id="KW-0813">Transport</keyword>